<keyword evidence="2" id="KW-0347">Helicase</keyword>
<dbReference type="OrthoDB" id="9780606at2"/>
<gene>
    <name evidence="2" type="ORF">SAMN04488557_0399</name>
</gene>
<evidence type="ECO:0000313" key="3">
    <source>
        <dbReference type="Proteomes" id="UP000199423"/>
    </source>
</evidence>
<feature type="domain" description="PD-(D/E)XK endonuclease-like" evidence="1">
    <location>
        <begin position="770"/>
        <end position="1000"/>
    </location>
</feature>
<dbReference type="EMBL" id="FPCH01000001">
    <property type="protein sequence ID" value="SFV26264.1"/>
    <property type="molecule type" value="Genomic_DNA"/>
</dbReference>
<reference evidence="3" key="1">
    <citation type="submission" date="2016-10" db="EMBL/GenBank/DDBJ databases">
        <authorList>
            <person name="Varghese N."/>
            <person name="Submissions S."/>
        </authorList>
    </citation>
    <scope>NUCLEOTIDE SEQUENCE [LARGE SCALE GENOMIC DNA]</scope>
    <source>
        <strain evidence="3">DSM 1565</strain>
    </source>
</reference>
<evidence type="ECO:0000259" key="1">
    <source>
        <dbReference type="Pfam" id="PF12705"/>
    </source>
</evidence>
<dbReference type="InterPro" id="IPR027417">
    <property type="entry name" value="P-loop_NTPase"/>
</dbReference>
<sequence>MPGSVFTLPLGVPFLEALARAILNGDLPAAGRTPPDILTLPKITLLLPTRRAARVAREAFLAVANTRALIIPRILPISEGEGDLSLITSIAELGPSGAEALEQPPAINPLDRMLTLMQLVARWRQSMAEAASQSGNTTLGSTPAQAAQLAAELGKLMDDIERENVSLSGIQTLVPEAYSEHWNKTVDFLKIVTEYWPLHLEAHGLTSPEARRNALILAEADRIARLKPDEVVIVAGVTGSIPSTVTLMRAVAAHPSGAIVLPALDHTLDEDSWNQIVPLHPEHPQFGLRKLLDGLGISRSDVKTLPGVNVDAARTARSAFFSEAMRPSATTARWHEFAANADREKLEAALSGVSLIEAPSAQDEAETVALILREAIETPGRTAALVSPDRLLARRVAIRLEAWGIRVDDSAGRPFAKTVPGAFLALVINAVVSDFAPAETMALLRHPLCRAGMKTFDIRRFARALEISAFRTAYLGRGVEGIIAALDTAERDDGGEKKFMHVAARRLWAEDREGARLLVTKVAEAFKPLTDLYADQSPHTLAEFARAHAESAEALAALPEDEAPASNGQNPLWQGEAGNVAGRFFTELLKPETPDVEIRATDYADLYATLLAKENVRERTAVHPRISIWGPFEARLQQPDVLIIGSLNEGTWPEAAEPGAWLNRPMRTELGLPSPEEETGRAAHDFVSLLGAETVYLTRAEKVGGVPTVPSRWLMRTTALLKGMDLLPALEADKPWLAWARSRDWIDPANQIRVEAPEPRPPVDARPRKLSVTEIERWTSNPYAIFARHVLKLDPLPVLGAAPDASLRGGLVHSVMSQFATEYPNALPADPRAELERIATAVLEIYTGHPRVAAFWLPRLKRFLAWFAMTEAARRDGVQAIIAETSGRLVLDTGVKPFTLTARADRIDDKGAAIVITDYKTGAAPSDAAVKAGRSPQLPLEAAIALGEVGFPHLSGHTVEALRYIRASGAEPPGEERTIKCDDVAALAAEARAGLEQLIATFDRVETPYRAIRRPGYRYDFDAYAHLARVAEWSAHVDEEAAS</sequence>
<keyword evidence="3" id="KW-1185">Reference proteome</keyword>
<proteinExistence type="predicted"/>
<dbReference type="Pfam" id="PF12705">
    <property type="entry name" value="PDDEXK_1"/>
    <property type="match status" value="1"/>
</dbReference>
<evidence type="ECO:0000313" key="2">
    <source>
        <dbReference type="EMBL" id="SFV26264.1"/>
    </source>
</evidence>
<dbReference type="InterPro" id="IPR014153">
    <property type="entry name" value="Ds_break_AddB"/>
</dbReference>
<accession>A0A1I7MV37</accession>
<dbReference type="SUPFAM" id="SSF52540">
    <property type="entry name" value="P-loop containing nucleoside triphosphate hydrolases"/>
    <property type="match status" value="1"/>
</dbReference>
<dbReference type="InterPro" id="IPR038726">
    <property type="entry name" value="PDDEXK_AddAB-type"/>
</dbReference>
<dbReference type="Proteomes" id="UP000199423">
    <property type="component" value="Unassembled WGS sequence"/>
</dbReference>
<keyword evidence="2" id="KW-0378">Hydrolase</keyword>
<dbReference type="RefSeq" id="WP_092863468.1">
    <property type="nucleotide sequence ID" value="NZ_FPCH01000001.1"/>
</dbReference>
<keyword evidence="2" id="KW-0547">Nucleotide-binding</keyword>
<name>A0A1I7MV37_9HYPH</name>
<protein>
    <submittedName>
        <fullName evidence="2">ATP-dependent helicase/nuclease subunit B</fullName>
    </submittedName>
</protein>
<organism evidence="2 3">
    <name type="scientific">Hyphomicrobium facile</name>
    <dbReference type="NCBI Taxonomy" id="51670"/>
    <lineage>
        <taxon>Bacteria</taxon>
        <taxon>Pseudomonadati</taxon>
        <taxon>Pseudomonadota</taxon>
        <taxon>Alphaproteobacteria</taxon>
        <taxon>Hyphomicrobiales</taxon>
        <taxon>Hyphomicrobiaceae</taxon>
        <taxon>Hyphomicrobium</taxon>
    </lineage>
</organism>
<dbReference type="AlphaFoldDB" id="A0A1I7MV37"/>
<dbReference type="NCBIfam" id="TIGR02786">
    <property type="entry name" value="addB_alphas"/>
    <property type="match status" value="1"/>
</dbReference>
<dbReference type="STRING" id="51670.SAMN04488557_0399"/>
<dbReference type="GO" id="GO:0004386">
    <property type="term" value="F:helicase activity"/>
    <property type="evidence" value="ECO:0007669"/>
    <property type="project" value="UniProtKB-KW"/>
</dbReference>
<keyword evidence="2" id="KW-0067">ATP-binding</keyword>